<gene>
    <name evidence="12" type="primary">xerS</name>
    <name evidence="12" type="ORF">ACFO4N_02940</name>
</gene>
<dbReference type="PROSITE" id="PS51898">
    <property type="entry name" value="TYR_RECOMBINASE"/>
    <property type="match status" value="1"/>
</dbReference>
<dbReference type="Gene3D" id="1.10.150.130">
    <property type="match status" value="1"/>
</dbReference>
<keyword evidence="2" id="KW-0963">Cytoplasm</keyword>
<keyword evidence="13" id="KW-1185">Reference proteome</keyword>
<dbReference type="PANTHER" id="PTHR30349:SF77">
    <property type="entry name" value="TYROSINE RECOMBINASE XERC"/>
    <property type="match status" value="1"/>
</dbReference>
<evidence type="ECO:0000256" key="8">
    <source>
        <dbReference type="ARBA" id="ARBA00023306"/>
    </source>
</evidence>
<evidence type="ECO:0000256" key="3">
    <source>
        <dbReference type="ARBA" id="ARBA00022618"/>
    </source>
</evidence>
<dbReference type="Pfam" id="PF00589">
    <property type="entry name" value="Phage_integrase"/>
    <property type="match status" value="1"/>
</dbReference>
<keyword evidence="4" id="KW-0159">Chromosome partition</keyword>
<evidence type="ECO:0000313" key="13">
    <source>
        <dbReference type="Proteomes" id="UP001596022"/>
    </source>
</evidence>
<name>A0ABV9GKM9_9BACL</name>
<keyword evidence="8" id="KW-0131">Cell cycle</keyword>
<evidence type="ECO:0000256" key="9">
    <source>
        <dbReference type="PROSITE-ProRule" id="PRU01248"/>
    </source>
</evidence>
<evidence type="ECO:0000256" key="6">
    <source>
        <dbReference type="ARBA" id="ARBA00023125"/>
    </source>
</evidence>
<organism evidence="12 13">
    <name type="scientific">Camelliibacillus cellulosilyticus</name>
    <dbReference type="NCBI Taxonomy" id="2174486"/>
    <lineage>
        <taxon>Bacteria</taxon>
        <taxon>Bacillati</taxon>
        <taxon>Bacillota</taxon>
        <taxon>Bacilli</taxon>
        <taxon>Bacillales</taxon>
        <taxon>Sporolactobacillaceae</taxon>
        <taxon>Camelliibacillus</taxon>
    </lineage>
</organism>
<evidence type="ECO:0000256" key="2">
    <source>
        <dbReference type="ARBA" id="ARBA00022490"/>
    </source>
</evidence>
<dbReference type="Proteomes" id="UP001596022">
    <property type="component" value="Unassembled WGS sequence"/>
</dbReference>
<feature type="domain" description="Tyr recombinase" evidence="10">
    <location>
        <begin position="161"/>
        <end position="352"/>
    </location>
</feature>
<dbReference type="PROSITE" id="PS51900">
    <property type="entry name" value="CB"/>
    <property type="match status" value="1"/>
</dbReference>
<evidence type="ECO:0000259" key="10">
    <source>
        <dbReference type="PROSITE" id="PS51898"/>
    </source>
</evidence>
<dbReference type="NCBIfam" id="NF003462">
    <property type="entry name" value="PRK05084.1"/>
    <property type="match status" value="1"/>
</dbReference>
<dbReference type="Gene3D" id="1.10.443.10">
    <property type="entry name" value="Intergrase catalytic core"/>
    <property type="match status" value="1"/>
</dbReference>
<comment type="subcellular location">
    <subcellularLocation>
        <location evidence="1">Cytoplasm</location>
    </subcellularLocation>
</comment>
<evidence type="ECO:0000256" key="4">
    <source>
        <dbReference type="ARBA" id="ARBA00022829"/>
    </source>
</evidence>
<keyword evidence="7" id="KW-0233">DNA recombination</keyword>
<dbReference type="InterPro" id="IPR002104">
    <property type="entry name" value="Integrase_catalytic"/>
</dbReference>
<evidence type="ECO:0000259" key="11">
    <source>
        <dbReference type="PROSITE" id="PS51900"/>
    </source>
</evidence>
<protein>
    <submittedName>
        <fullName evidence="12">Tyrosine recombinase XerS</fullName>
    </submittedName>
</protein>
<reference evidence="13" key="1">
    <citation type="journal article" date="2019" name="Int. J. Syst. Evol. Microbiol.">
        <title>The Global Catalogue of Microorganisms (GCM) 10K type strain sequencing project: providing services to taxonomists for standard genome sequencing and annotation.</title>
        <authorList>
            <consortium name="The Broad Institute Genomics Platform"/>
            <consortium name="The Broad Institute Genome Sequencing Center for Infectious Disease"/>
            <person name="Wu L."/>
            <person name="Ma J."/>
        </authorList>
    </citation>
    <scope>NUCLEOTIDE SEQUENCE [LARGE SCALE GENOMIC DNA]</scope>
    <source>
        <strain evidence="13">CGMCC 1.16306</strain>
    </source>
</reference>
<feature type="domain" description="Core-binding (CB)" evidence="11">
    <location>
        <begin position="18"/>
        <end position="113"/>
    </location>
</feature>
<dbReference type="InterPro" id="IPR050090">
    <property type="entry name" value="Tyrosine_recombinase_XerCD"/>
</dbReference>
<dbReference type="InterPro" id="IPR044068">
    <property type="entry name" value="CB"/>
</dbReference>
<evidence type="ECO:0000256" key="1">
    <source>
        <dbReference type="ARBA" id="ARBA00004496"/>
    </source>
</evidence>
<evidence type="ECO:0000256" key="7">
    <source>
        <dbReference type="ARBA" id="ARBA00023172"/>
    </source>
</evidence>
<dbReference type="PANTHER" id="PTHR30349">
    <property type="entry name" value="PHAGE INTEGRASE-RELATED"/>
    <property type="match status" value="1"/>
</dbReference>
<accession>A0ABV9GKM9</accession>
<dbReference type="InterPro" id="IPR010998">
    <property type="entry name" value="Integrase_recombinase_N"/>
</dbReference>
<dbReference type="RefSeq" id="WP_376844714.1">
    <property type="nucleotide sequence ID" value="NZ_JBHSFW010000001.1"/>
</dbReference>
<proteinExistence type="predicted"/>
<keyword evidence="5" id="KW-0229">DNA integration</keyword>
<dbReference type="InterPro" id="IPR013762">
    <property type="entry name" value="Integrase-like_cat_sf"/>
</dbReference>
<keyword evidence="6 9" id="KW-0238">DNA-binding</keyword>
<dbReference type="SUPFAM" id="SSF56349">
    <property type="entry name" value="DNA breaking-rejoining enzymes"/>
    <property type="match status" value="1"/>
</dbReference>
<evidence type="ECO:0000256" key="5">
    <source>
        <dbReference type="ARBA" id="ARBA00022908"/>
    </source>
</evidence>
<evidence type="ECO:0000313" key="12">
    <source>
        <dbReference type="EMBL" id="MFC4617682.1"/>
    </source>
</evidence>
<dbReference type="EMBL" id="JBHSFW010000001">
    <property type="protein sequence ID" value="MFC4617682.1"/>
    <property type="molecule type" value="Genomic_DNA"/>
</dbReference>
<comment type="caution">
    <text evidence="12">The sequence shown here is derived from an EMBL/GenBank/DDBJ whole genome shotgun (WGS) entry which is preliminary data.</text>
</comment>
<sequence length="361" mass="41893">MNKDAKLRQYARIDEKSKDLPWFVVEYINKKKRTMSPASLLNYCHDYIIFFDWMLAEGLASGNRADISLGALESLTVQQIEDFLSFLQFRLNNSALTVNRKLSALKSLFHYLQNVAETSDLKPYLYRNAMAKVELNPIKEDQETIAQKMSGKILWDNEYEQFRQFVAHDYAVLFKDNKKLVNFHTRNRERDTAIVSLILGSGLRLSEIVGLDIDDLDLKKFSARVVRKGNKEQYVFFSEQALLDLEDYLAVRKKKYQLDDKIRALFVASPMGPKGTTRRLTPRALEKMVEKYAKAFGKPALSVHKLRHSFATRYHAENNDIPKLRRQLGHSSVQTTMIYTHLSNDELKKAVDKMDQYDDSD</sequence>
<keyword evidence="3" id="KW-0132">Cell division</keyword>
<dbReference type="InterPro" id="IPR011010">
    <property type="entry name" value="DNA_brk_join_enz"/>
</dbReference>